<comment type="caution">
    <text evidence="2">The sequence shown here is derived from an EMBL/GenBank/DDBJ whole genome shotgun (WGS) entry which is preliminary data.</text>
</comment>
<dbReference type="InterPro" id="IPR041459">
    <property type="entry name" value="MPTase-PolyVal"/>
</dbReference>
<dbReference type="AlphaFoldDB" id="A0A841JA09"/>
<protein>
    <submittedName>
        <fullName evidence="2">Antirestriction protein ArdC</fullName>
    </submittedName>
</protein>
<dbReference type="Proteomes" id="UP000552700">
    <property type="component" value="Unassembled WGS sequence"/>
</dbReference>
<dbReference type="EMBL" id="JACIJP010000006">
    <property type="protein sequence ID" value="MBB6125408.1"/>
    <property type="molecule type" value="Genomic_DNA"/>
</dbReference>
<evidence type="ECO:0000259" key="1">
    <source>
        <dbReference type="Pfam" id="PF18818"/>
    </source>
</evidence>
<sequence>MVFFLEPRIGAGLSGYVAEMGSAFLCAALGIVPTVRHADYLGSWLEVLREDNRAIFRAASAASKAADWLLTRHTEARAAAMDEVGRIAA</sequence>
<organism evidence="2 3">
    <name type="scientific">Sphingobium subterraneum</name>
    <dbReference type="NCBI Taxonomy" id="627688"/>
    <lineage>
        <taxon>Bacteria</taxon>
        <taxon>Pseudomonadati</taxon>
        <taxon>Pseudomonadota</taxon>
        <taxon>Alphaproteobacteria</taxon>
        <taxon>Sphingomonadales</taxon>
        <taxon>Sphingomonadaceae</taxon>
        <taxon>Sphingobium</taxon>
    </lineage>
</organism>
<gene>
    <name evidence="2" type="ORF">FHS92_003169</name>
</gene>
<evidence type="ECO:0000313" key="3">
    <source>
        <dbReference type="Proteomes" id="UP000552700"/>
    </source>
</evidence>
<dbReference type="Pfam" id="PF18818">
    <property type="entry name" value="MPTase-PolyVal"/>
    <property type="match status" value="1"/>
</dbReference>
<proteinExistence type="predicted"/>
<feature type="domain" description="Polyvalent protein metallopeptidase" evidence="1">
    <location>
        <begin position="17"/>
        <end position="60"/>
    </location>
</feature>
<accession>A0A841JA09</accession>
<reference evidence="2 3" key="1">
    <citation type="submission" date="2020-08" db="EMBL/GenBank/DDBJ databases">
        <title>Genomic Encyclopedia of Type Strains, Phase IV (KMG-IV): sequencing the most valuable type-strain genomes for metagenomic binning, comparative biology and taxonomic classification.</title>
        <authorList>
            <person name="Goeker M."/>
        </authorList>
    </citation>
    <scope>NUCLEOTIDE SEQUENCE [LARGE SCALE GENOMIC DNA]</scope>
    <source>
        <strain evidence="2 3">DSM 102255</strain>
    </source>
</reference>
<evidence type="ECO:0000313" key="2">
    <source>
        <dbReference type="EMBL" id="MBB6125408.1"/>
    </source>
</evidence>
<name>A0A841JA09_9SPHN</name>
<keyword evidence="3" id="KW-1185">Reference proteome</keyword>